<dbReference type="GO" id="GO:0005829">
    <property type="term" value="C:cytosol"/>
    <property type="evidence" value="ECO:0007669"/>
    <property type="project" value="UniProtKB-ARBA"/>
</dbReference>
<keyword evidence="5" id="KW-1185">Reference proteome</keyword>
<dbReference type="GO" id="GO:0003676">
    <property type="term" value="F:nucleic acid binding"/>
    <property type="evidence" value="ECO:0007669"/>
    <property type="project" value="InterPro"/>
</dbReference>
<dbReference type="Pfam" id="PF06961">
    <property type="entry name" value="DUF1294"/>
    <property type="match status" value="1"/>
</dbReference>
<feature type="transmembrane region" description="Helical" evidence="2">
    <location>
        <begin position="179"/>
        <end position="197"/>
    </location>
</feature>
<protein>
    <submittedName>
        <fullName evidence="4">Cold-shock protein</fullName>
    </submittedName>
</protein>
<sequence length="213" mass="23965">MEASSPDLPPMPASKPSPELTAKVSKWNTEKGYGWLQCGDRDVFLHVRDYHGKGSEPQVGETVRFTLGEDSQGRPCAQNAVSLGGKGLRWPARNQLVLIGLLILPVLALHHLHFSLLEIGLYGICISLVTYNVYASDKRRAQAEARRIPEIYLHALEMIGGWPGAWMAQRRLRHKSSKLSYQIKFWLIIIIHQFVALDSMIEWRLVKSLVGAN</sequence>
<keyword evidence="2" id="KW-0472">Membrane</keyword>
<dbReference type="InterPro" id="IPR010718">
    <property type="entry name" value="DUF1294"/>
</dbReference>
<dbReference type="InterPro" id="IPR002059">
    <property type="entry name" value="CSP_DNA-bd"/>
</dbReference>
<proteinExistence type="predicted"/>
<dbReference type="OrthoDB" id="72963at2"/>
<evidence type="ECO:0000259" key="3">
    <source>
        <dbReference type="PROSITE" id="PS51857"/>
    </source>
</evidence>
<dbReference type="InterPro" id="IPR012340">
    <property type="entry name" value="NA-bd_OB-fold"/>
</dbReference>
<dbReference type="Pfam" id="PF00313">
    <property type="entry name" value="CSD"/>
    <property type="match status" value="1"/>
</dbReference>
<organism evidence="4 5">
    <name type="scientific">Brevifollis gellanilyticus</name>
    <dbReference type="NCBI Taxonomy" id="748831"/>
    <lineage>
        <taxon>Bacteria</taxon>
        <taxon>Pseudomonadati</taxon>
        <taxon>Verrucomicrobiota</taxon>
        <taxon>Verrucomicrobiia</taxon>
        <taxon>Verrucomicrobiales</taxon>
        <taxon>Verrucomicrobiaceae</taxon>
    </lineage>
</organism>
<evidence type="ECO:0000256" key="2">
    <source>
        <dbReference type="SAM" id="Phobius"/>
    </source>
</evidence>
<feature type="region of interest" description="Disordered" evidence="1">
    <location>
        <begin position="1"/>
        <end position="22"/>
    </location>
</feature>
<dbReference type="Gene3D" id="2.40.50.140">
    <property type="entry name" value="Nucleic acid-binding proteins"/>
    <property type="match status" value="1"/>
</dbReference>
<evidence type="ECO:0000313" key="4">
    <source>
        <dbReference type="EMBL" id="GEP44085.1"/>
    </source>
</evidence>
<keyword evidence="2" id="KW-0812">Transmembrane</keyword>
<dbReference type="InterPro" id="IPR011129">
    <property type="entry name" value="CSD"/>
</dbReference>
<feature type="transmembrane region" description="Helical" evidence="2">
    <location>
        <begin position="96"/>
        <end position="113"/>
    </location>
</feature>
<feature type="domain" description="CSD" evidence="3">
    <location>
        <begin position="19"/>
        <end position="82"/>
    </location>
</feature>
<dbReference type="PROSITE" id="PS51857">
    <property type="entry name" value="CSD_2"/>
    <property type="match status" value="1"/>
</dbReference>
<comment type="caution">
    <text evidence="4">The sequence shown here is derived from an EMBL/GenBank/DDBJ whole genome shotgun (WGS) entry which is preliminary data.</text>
</comment>
<evidence type="ECO:0000256" key="1">
    <source>
        <dbReference type="SAM" id="MobiDB-lite"/>
    </source>
</evidence>
<dbReference type="AlphaFoldDB" id="A0A512MBH3"/>
<gene>
    <name evidence="4" type="ORF">BGE01nite_33760</name>
</gene>
<dbReference type="SUPFAM" id="SSF50249">
    <property type="entry name" value="Nucleic acid-binding proteins"/>
    <property type="match status" value="1"/>
</dbReference>
<reference evidence="4 5" key="1">
    <citation type="submission" date="2019-07" db="EMBL/GenBank/DDBJ databases">
        <title>Whole genome shotgun sequence of Brevifollis gellanilyticus NBRC 108608.</title>
        <authorList>
            <person name="Hosoyama A."/>
            <person name="Uohara A."/>
            <person name="Ohji S."/>
            <person name="Ichikawa N."/>
        </authorList>
    </citation>
    <scope>NUCLEOTIDE SEQUENCE [LARGE SCALE GENOMIC DNA]</scope>
    <source>
        <strain evidence="4 5">NBRC 108608</strain>
    </source>
</reference>
<dbReference type="Proteomes" id="UP000321577">
    <property type="component" value="Unassembled WGS sequence"/>
</dbReference>
<evidence type="ECO:0000313" key="5">
    <source>
        <dbReference type="Proteomes" id="UP000321577"/>
    </source>
</evidence>
<dbReference type="SMART" id="SM00357">
    <property type="entry name" value="CSP"/>
    <property type="match status" value="1"/>
</dbReference>
<dbReference type="EMBL" id="BKAG01000025">
    <property type="protein sequence ID" value="GEP44085.1"/>
    <property type="molecule type" value="Genomic_DNA"/>
</dbReference>
<feature type="transmembrane region" description="Helical" evidence="2">
    <location>
        <begin position="119"/>
        <end position="137"/>
    </location>
</feature>
<keyword evidence="2" id="KW-1133">Transmembrane helix</keyword>
<accession>A0A512MBH3</accession>
<name>A0A512MBH3_9BACT</name>